<sequence>MVTPARTIDSLRVAEYTGANRCIPCTIVNAIIATATAAAIAVLWLPAGFIALLAFAVVIYLRGYLVPGTPTLTARYLPERVLDRFDKSKEHADLKTAEDDSTALRTNGGSEPFDTEVRLRTAEIVEEEQHGDDLRLTRNFREAWWRRIRELRDGDEASERLAAVLEVSPEHLTTESGERFVVSFDGDPIGQWPSDAAFYADLAVEPCFRERITAWGELGDRNRTELIAGLRAFLEACPTCEADLDTVESARRSCCSSDVVRVNVDCTVCGARVFNGSYR</sequence>
<comment type="caution">
    <text evidence="5">The sequence shown here is derived from an EMBL/GenBank/DDBJ whole genome shotgun (WGS) entry which is preliminary data.</text>
</comment>
<accession>A0AAP2Z857</accession>
<organism evidence="5 6">
    <name type="scientific">Natronosalvus hydrolyticus</name>
    <dbReference type="NCBI Taxonomy" id="2979988"/>
    <lineage>
        <taxon>Archaea</taxon>
        <taxon>Methanobacteriati</taxon>
        <taxon>Methanobacteriota</taxon>
        <taxon>Stenosarchaea group</taxon>
        <taxon>Halobacteria</taxon>
        <taxon>Halobacteriales</taxon>
        <taxon>Natrialbaceae</taxon>
        <taxon>Natronosalvus</taxon>
    </lineage>
</organism>
<keyword evidence="2" id="KW-0472">Membrane</keyword>
<evidence type="ECO:0000256" key="1">
    <source>
        <dbReference type="SAM" id="MobiDB-lite"/>
    </source>
</evidence>
<evidence type="ECO:0000259" key="3">
    <source>
        <dbReference type="Pfam" id="PF26236"/>
    </source>
</evidence>
<proteinExistence type="predicted"/>
<evidence type="ECO:0000259" key="4">
    <source>
        <dbReference type="Pfam" id="PF26238"/>
    </source>
</evidence>
<dbReference type="Pfam" id="PF26236">
    <property type="entry name" value="DUF8054_N"/>
    <property type="match status" value="1"/>
</dbReference>
<dbReference type="InterPro" id="IPR058674">
    <property type="entry name" value="DUF8054_N"/>
</dbReference>
<dbReference type="EMBL" id="JAOPJZ010000007">
    <property type="protein sequence ID" value="MCU4752462.1"/>
    <property type="molecule type" value="Genomic_DNA"/>
</dbReference>
<dbReference type="InterPro" id="IPR058775">
    <property type="entry name" value="DUF8054_M"/>
</dbReference>
<evidence type="ECO:0000256" key="2">
    <source>
        <dbReference type="SAM" id="Phobius"/>
    </source>
</evidence>
<feature type="region of interest" description="Disordered" evidence="1">
    <location>
        <begin position="93"/>
        <end position="112"/>
    </location>
</feature>
<dbReference type="RefSeq" id="WP_342808804.1">
    <property type="nucleotide sequence ID" value="NZ_JAOPJZ010000007.1"/>
</dbReference>
<gene>
    <name evidence="5" type="ORF">OB919_10760</name>
</gene>
<feature type="domain" description="DUF8054" evidence="3">
    <location>
        <begin position="9"/>
        <end position="87"/>
    </location>
</feature>
<protein>
    <submittedName>
        <fullName evidence="5">Uncharacterized protein</fullName>
    </submittedName>
</protein>
<reference evidence="5 6" key="1">
    <citation type="submission" date="2022-09" db="EMBL/GenBank/DDBJ databases">
        <title>Enrichment on poylsaccharides allowed isolation of novel metabolic and taxonomic groups of Haloarchaea.</title>
        <authorList>
            <person name="Sorokin D.Y."/>
            <person name="Elcheninov A.G."/>
            <person name="Khizhniak T.V."/>
            <person name="Kolganova T.V."/>
            <person name="Kublanov I.V."/>
        </authorList>
    </citation>
    <scope>NUCLEOTIDE SEQUENCE [LARGE SCALE GENOMIC DNA]</scope>
    <source>
        <strain evidence="5 6">AArc-curdl1</strain>
    </source>
</reference>
<dbReference type="AlphaFoldDB" id="A0AAP2Z857"/>
<keyword evidence="2" id="KW-1133">Transmembrane helix</keyword>
<evidence type="ECO:0000313" key="5">
    <source>
        <dbReference type="EMBL" id="MCU4752462.1"/>
    </source>
</evidence>
<feature type="domain" description="DUF8054" evidence="4">
    <location>
        <begin position="114"/>
        <end position="231"/>
    </location>
</feature>
<dbReference type="Pfam" id="PF26238">
    <property type="entry name" value="DUF8054_M"/>
    <property type="match status" value="1"/>
</dbReference>
<dbReference type="Proteomes" id="UP001321047">
    <property type="component" value="Unassembled WGS sequence"/>
</dbReference>
<feature type="transmembrane region" description="Helical" evidence="2">
    <location>
        <begin position="37"/>
        <end position="61"/>
    </location>
</feature>
<evidence type="ECO:0000313" key="6">
    <source>
        <dbReference type="Proteomes" id="UP001321047"/>
    </source>
</evidence>
<keyword evidence="6" id="KW-1185">Reference proteome</keyword>
<name>A0AAP2Z857_9EURY</name>
<keyword evidence="2" id="KW-0812">Transmembrane</keyword>